<evidence type="ECO:0000259" key="3">
    <source>
        <dbReference type="SMART" id="SM00900"/>
    </source>
</evidence>
<accession>A0A0F0KSY6</accession>
<dbReference type="GO" id="GO:0010181">
    <property type="term" value="F:FMN binding"/>
    <property type="evidence" value="ECO:0007669"/>
    <property type="project" value="InterPro"/>
</dbReference>
<dbReference type="Proteomes" id="UP000033572">
    <property type="component" value="Unassembled WGS sequence"/>
</dbReference>
<dbReference type="RefSeq" id="WP_045253542.1">
    <property type="nucleotide sequence ID" value="NZ_CAKKLS010000005.1"/>
</dbReference>
<dbReference type="EMBL" id="JYIU01000036">
    <property type="protein sequence ID" value="KJL23210.1"/>
    <property type="molecule type" value="Genomic_DNA"/>
</dbReference>
<reference evidence="4 5" key="1">
    <citation type="submission" date="2015-02" db="EMBL/GenBank/DDBJ databases">
        <title>Draft genome sequences of ten Microbacterium spp. with emphasis on heavy metal contaminated environments.</title>
        <authorList>
            <person name="Corretto E."/>
        </authorList>
    </citation>
    <scope>NUCLEOTIDE SEQUENCE [LARGE SCALE GENOMIC DNA]</scope>
    <source>
        <strain evidence="4 5">DSM 12966</strain>
    </source>
</reference>
<dbReference type="GeneID" id="94445034"/>
<dbReference type="PROSITE" id="PS51257">
    <property type="entry name" value="PROKAR_LIPOPROTEIN"/>
    <property type="match status" value="1"/>
</dbReference>
<dbReference type="SMART" id="SM00900">
    <property type="entry name" value="FMN_bind"/>
    <property type="match status" value="1"/>
</dbReference>
<dbReference type="Gene3D" id="3.90.1010.20">
    <property type="match status" value="1"/>
</dbReference>
<dbReference type="AlphaFoldDB" id="A0A0F0KSY6"/>
<feature type="chain" id="PRO_5002444849" evidence="2">
    <location>
        <begin position="35"/>
        <end position="157"/>
    </location>
</feature>
<evidence type="ECO:0000313" key="5">
    <source>
        <dbReference type="Proteomes" id="UP000033572"/>
    </source>
</evidence>
<keyword evidence="5" id="KW-1185">Reference proteome</keyword>
<sequence>MIRTTVPTSVRKGAAIAGVAGLLVLAGCSGTADAEDSSSGAGTGTTAESDAPTSSAATGDYTDGTYTADGSYQTPETVESVSVTLTIADGVVKDVKVTGDPKARETEQYQGQFIKGISDEVVGKSLDDLKVDRVAGSSLTSGGFNEAVASIKEQAAA</sequence>
<evidence type="ECO:0000313" key="4">
    <source>
        <dbReference type="EMBL" id="KJL23210.1"/>
    </source>
</evidence>
<feature type="domain" description="FMN-binding" evidence="3">
    <location>
        <begin position="77"/>
        <end position="155"/>
    </location>
</feature>
<dbReference type="KEGG" id="mfol:DXT68_11570"/>
<gene>
    <name evidence="4" type="ORF">RN50_01148</name>
</gene>
<proteinExistence type="predicted"/>
<dbReference type="PATRIC" id="fig|104336.4.peg.1178"/>
<organism evidence="4 5">
    <name type="scientific">Microbacterium foliorum</name>
    <dbReference type="NCBI Taxonomy" id="104336"/>
    <lineage>
        <taxon>Bacteria</taxon>
        <taxon>Bacillati</taxon>
        <taxon>Actinomycetota</taxon>
        <taxon>Actinomycetes</taxon>
        <taxon>Micrococcales</taxon>
        <taxon>Microbacteriaceae</taxon>
        <taxon>Microbacterium</taxon>
    </lineage>
</organism>
<feature type="signal peptide" evidence="2">
    <location>
        <begin position="1"/>
        <end position="34"/>
    </location>
</feature>
<feature type="compositionally biased region" description="Polar residues" evidence="1">
    <location>
        <begin position="37"/>
        <end position="55"/>
    </location>
</feature>
<evidence type="ECO:0000256" key="1">
    <source>
        <dbReference type="SAM" id="MobiDB-lite"/>
    </source>
</evidence>
<protein>
    <submittedName>
        <fullName evidence="4">FMN-binding domain protein</fullName>
    </submittedName>
</protein>
<name>A0A0F0KSY6_9MICO</name>
<dbReference type="Pfam" id="PF04205">
    <property type="entry name" value="FMN_bind"/>
    <property type="match status" value="1"/>
</dbReference>
<keyword evidence="2" id="KW-0732">Signal</keyword>
<comment type="caution">
    <text evidence="4">The sequence shown here is derived from an EMBL/GenBank/DDBJ whole genome shotgun (WGS) entry which is preliminary data.</text>
</comment>
<feature type="region of interest" description="Disordered" evidence="1">
    <location>
        <begin position="30"/>
        <end position="75"/>
    </location>
</feature>
<dbReference type="InterPro" id="IPR007329">
    <property type="entry name" value="FMN-bd"/>
</dbReference>
<feature type="compositionally biased region" description="Low complexity" evidence="1">
    <location>
        <begin position="56"/>
        <end position="72"/>
    </location>
</feature>
<evidence type="ECO:0000256" key="2">
    <source>
        <dbReference type="SAM" id="SignalP"/>
    </source>
</evidence>
<dbReference type="GO" id="GO:0016020">
    <property type="term" value="C:membrane"/>
    <property type="evidence" value="ECO:0007669"/>
    <property type="project" value="InterPro"/>
</dbReference>